<feature type="domain" description="Soluble ligand binding" evidence="5">
    <location>
        <begin position="239"/>
        <end position="283"/>
    </location>
</feature>
<dbReference type="Gene3D" id="3.10.560.10">
    <property type="entry name" value="Outer membrane lipoprotein wza domain like"/>
    <property type="match status" value="6"/>
</dbReference>
<evidence type="ECO:0000313" key="7">
    <source>
        <dbReference type="Proteomes" id="UP000215002"/>
    </source>
</evidence>
<keyword evidence="7" id="KW-1185">Reference proteome</keyword>
<evidence type="ECO:0000256" key="1">
    <source>
        <dbReference type="ARBA" id="ARBA00022729"/>
    </source>
</evidence>
<feature type="domain" description="Polysaccharide export protein N-terminal" evidence="4">
    <location>
        <begin position="153"/>
        <end position="218"/>
    </location>
</feature>
<evidence type="ECO:0000256" key="2">
    <source>
        <dbReference type="SAM" id="Phobius"/>
    </source>
</evidence>
<evidence type="ECO:0000259" key="5">
    <source>
        <dbReference type="Pfam" id="PF10531"/>
    </source>
</evidence>
<dbReference type="Proteomes" id="UP000215002">
    <property type="component" value="Chromosome"/>
</dbReference>
<dbReference type="Pfam" id="PF02563">
    <property type="entry name" value="Poly_export"/>
    <property type="match status" value="1"/>
</dbReference>
<dbReference type="PANTHER" id="PTHR33619:SF3">
    <property type="entry name" value="POLYSACCHARIDE EXPORT PROTEIN GFCE-RELATED"/>
    <property type="match status" value="1"/>
</dbReference>
<dbReference type="Gene3D" id="3.30.1950.10">
    <property type="entry name" value="wza like domain"/>
    <property type="match status" value="1"/>
</dbReference>
<protein>
    <recommendedName>
        <fullName evidence="8">Capsule biosynthesis protein</fullName>
    </recommendedName>
</protein>
<dbReference type="GO" id="GO:0015159">
    <property type="term" value="F:polysaccharide transmembrane transporter activity"/>
    <property type="evidence" value="ECO:0007669"/>
    <property type="project" value="InterPro"/>
</dbReference>
<reference evidence="6 7" key="1">
    <citation type="submission" date="2017-08" db="EMBL/GenBank/DDBJ databases">
        <title>Complete genome sequence of Mucilaginibacter sp. strain BJC16-A31.</title>
        <authorList>
            <consortium name="Henan University of Science and Technology"/>
            <person name="You X."/>
        </authorList>
    </citation>
    <scope>NUCLEOTIDE SEQUENCE [LARGE SCALE GENOMIC DNA]</scope>
    <source>
        <strain evidence="6 7">BJC16-A31</strain>
    </source>
</reference>
<feature type="transmembrane region" description="Helical" evidence="2">
    <location>
        <begin position="754"/>
        <end position="776"/>
    </location>
</feature>
<feature type="signal peptide" evidence="3">
    <location>
        <begin position="1"/>
        <end position="23"/>
    </location>
</feature>
<dbReference type="InterPro" id="IPR049712">
    <property type="entry name" value="Poly_export"/>
</dbReference>
<feature type="domain" description="Soluble ligand binding" evidence="5">
    <location>
        <begin position="494"/>
        <end position="541"/>
    </location>
</feature>
<keyword evidence="1 3" id="KW-0732">Signal</keyword>
<proteinExistence type="predicted"/>
<name>A0A223NUV3_9SPHI</name>
<evidence type="ECO:0000256" key="3">
    <source>
        <dbReference type="SAM" id="SignalP"/>
    </source>
</evidence>
<keyword evidence="2" id="KW-0812">Transmembrane</keyword>
<keyword evidence="2" id="KW-1133">Transmembrane helix</keyword>
<dbReference type="InterPro" id="IPR003715">
    <property type="entry name" value="Poly_export_N"/>
</dbReference>
<dbReference type="PANTHER" id="PTHR33619">
    <property type="entry name" value="POLYSACCHARIDE EXPORT PROTEIN GFCE-RELATED"/>
    <property type="match status" value="1"/>
</dbReference>
<dbReference type="KEGG" id="muc:MuYL_1766"/>
<feature type="chain" id="PRO_5013030670" description="Capsule biosynthesis protein" evidence="3">
    <location>
        <begin position="24"/>
        <end position="778"/>
    </location>
</feature>
<sequence length="778" mass="86406">MRIKYLLYILFFALTVFSKQAMAQEVSLSNIQNVKVAALSDEQITQAWKKLQDSGIPEQDAYKLLIQKGMPADEVEAFKNRVTLLGLNKKTGSKTTQSSEKKKIDYSRDINDTVIAPKSVKPEQPVAVKTLSVYGSEFFNQTAIKFEPNFSVATPKGYVLGPGDEVIVLLTGLNESSVRSKVSPEGNLQIPYAGIVYVNGFTIEQATNLIRSKMTKVYPALSSGQTQLAINLGNTRSIKITIVGEVKTPGSYTLSSLSTLFNALYNSGGPNQNGSLRDIQLIRNNKLYKTVDFYSFLQRGLLDGNIRLEDQDVIRIPVYKKRVSINGEIKNPAIYELRDNENIEDLVKYAGGYTDIAYKGIAKVDQINALEREVKDVPANLFANYIPHNGDMVQIGAITDRYTNRITLEGAVYRPGIYELTAGFTLAQLLKNAQGLKPEAYMERGYIKRTLPNLAKELVSFKPEDVVSGKNDIPLLREDSVVILNRDIFTPDQKITVDGFVRKPSIITYRKGLKLADVIAMAGGFDEEAANHHVEISRIIKNSSDSVANQLVNTFIVNMDDPAATQEIELQPMDFIYVPRLVNYRSLGNVQIKGEVVFPGDYAVQKRDETALDFLTRAGGVTPYGSIENAQVYRKGIRVNLDLTRKNPNQKQKTDMILMPGDSLYVPRVISYVEVSGAVNNPQYVSYNGRRFKYYINAAAGTTQNARLKGAYIKYPDGLNQPVRHFLFFRNYPVVKPGSKIVVPEKTADSRIKIGIGDISGIAAALTAIVSIIAILHK</sequence>
<accession>A0A223NUV3</accession>
<dbReference type="AlphaFoldDB" id="A0A223NUV3"/>
<feature type="domain" description="Soluble ligand binding" evidence="5">
    <location>
        <begin position="406"/>
        <end position="441"/>
    </location>
</feature>
<keyword evidence="2" id="KW-0472">Membrane</keyword>
<organism evidence="6 7">
    <name type="scientific">Mucilaginibacter xinganensis</name>
    <dbReference type="NCBI Taxonomy" id="1234841"/>
    <lineage>
        <taxon>Bacteria</taxon>
        <taxon>Pseudomonadati</taxon>
        <taxon>Bacteroidota</taxon>
        <taxon>Sphingobacteriia</taxon>
        <taxon>Sphingobacteriales</taxon>
        <taxon>Sphingobacteriaceae</taxon>
        <taxon>Mucilaginibacter</taxon>
    </lineage>
</organism>
<evidence type="ECO:0000313" key="6">
    <source>
        <dbReference type="EMBL" id="ASU33662.1"/>
    </source>
</evidence>
<dbReference type="Pfam" id="PF10531">
    <property type="entry name" value="SLBB"/>
    <property type="match status" value="4"/>
</dbReference>
<evidence type="ECO:0008006" key="8">
    <source>
        <dbReference type="Google" id="ProtNLM"/>
    </source>
</evidence>
<feature type="domain" description="Soluble ligand binding" evidence="5">
    <location>
        <begin position="323"/>
        <end position="358"/>
    </location>
</feature>
<evidence type="ECO:0000259" key="4">
    <source>
        <dbReference type="Pfam" id="PF02563"/>
    </source>
</evidence>
<gene>
    <name evidence="6" type="ORF">MuYL_1766</name>
</gene>
<dbReference type="EMBL" id="CP022743">
    <property type="protein sequence ID" value="ASU33662.1"/>
    <property type="molecule type" value="Genomic_DNA"/>
</dbReference>
<dbReference type="InterPro" id="IPR019554">
    <property type="entry name" value="Soluble_ligand-bd"/>
</dbReference>